<evidence type="ECO:0000313" key="11">
    <source>
        <dbReference type="Proteomes" id="UP001187682"/>
    </source>
</evidence>
<dbReference type="AlphaFoldDB" id="A0AAE8MSR4"/>
<evidence type="ECO:0000256" key="3">
    <source>
        <dbReference type="ARBA" id="ARBA00022670"/>
    </source>
</evidence>
<evidence type="ECO:0000256" key="5">
    <source>
        <dbReference type="ARBA" id="ARBA00022833"/>
    </source>
</evidence>
<evidence type="ECO:0000256" key="8">
    <source>
        <dbReference type="SAM" id="SignalP"/>
    </source>
</evidence>
<keyword evidence="4" id="KW-0378">Hydrolase</keyword>
<dbReference type="SUPFAM" id="SSF53187">
    <property type="entry name" value="Zn-dependent exopeptidases"/>
    <property type="match status" value="1"/>
</dbReference>
<evidence type="ECO:0000256" key="1">
    <source>
        <dbReference type="ARBA" id="ARBA00001947"/>
    </source>
</evidence>
<feature type="active site" description="Proton donor/acceptor" evidence="7">
    <location>
        <position position="397"/>
    </location>
</feature>
<keyword evidence="11" id="KW-1185">Reference proteome</keyword>
<feature type="signal peptide" evidence="8">
    <location>
        <begin position="1"/>
        <end position="20"/>
    </location>
</feature>
<evidence type="ECO:0000256" key="4">
    <source>
        <dbReference type="ARBA" id="ARBA00022801"/>
    </source>
</evidence>
<dbReference type="PANTHER" id="PTHR11705:SF143">
    <property type="entry name" value="SLL0236 PROTEIN"/>
    <property type="match status" value="1"/>
</dbReference>
<dbReference type="GO" id="GO:0004181">
    <property type="term" value="F:metallocarboxypeptidase activity"/>
    <property type="evidence" value="ECO:0007669"/>
    <property type="project" value="InterPro"/>
</dbReference>
<evidence type="ECO:0000256" key="7">
    <source>
        <dbReference type="PROSITE-ProRule" id="PRU01379"/>
    </source>
</evidence>
<dbReference type="PANTHER" id="PTHR11705">
    <property type="entry name" value="PROTEASE FAMILY M14 CARBOXYPEPTIDASE A,B"/>
    <property type="match status" value="1"/>
</dbReference>
<dbReference type="Proteomes" id="UP001187682">
    <property type="component" value="Unassembled WGS sequence"/>
</dbReference>
<reference evidence="10" key="1">
    <citation type="submission" date="2018-03" db="EMBL/GenBank/DDBJ databases">
        <authorList>
            <person name="Guldener U."/>
        </authorList>
    </citation>
    <scope>NUCLEOTIDE SEQUENCE</scope>
</reference>
<gene>
    <name evidence="10" type="ORF">DNG_02090</name>
</gene>
<dbReference type="InterPro" id="IPR000834">
    <property type="entry name" value="Peptidase_M14"/>
</dbReference>
<keyword evidence="6" id="KW-0482">Metalloprotease</keyword>
<evidence type="ECO:0000256" key="6">
    <source>
        <dbReference type="ARBA" id="ARBA00023049"/>
    </source>
</evidence>
<comment type="caution">
    <text evidence="10">The sequence shown here is derived from an EMBL/GenBank/DDBJ whole genome shotgun (WGS) entry which is preliminary data.</text>
</comment>
<evidence type="ECO:0000313" key="10">
    <source>
        <dbReference type="EMBL" id="SPN99051.1"/>
    </source>
</evidence>
<protein>
    <submittedName>
        <fullName evidence="10">Related to carboxypeptidase A</fullName>
    </submittedName>
</protein>
<dbReference type="Pfam" id="PF00246">
    <property type="entry name" value="Peptidase_M14"/>
    <property type="match status" value="1"/>
</dbReference>
<name>A0AAE8MSR4_9PEZI</name>
<dbReference type="GO" id="GO:0006508">
    <property type="term" value="P:proteolysis"/>
    <property type="evidence" value="ECO:0007669"/>
    <property type="project" value="UniProtKB-KW"/>
</dbReference>
<dbReference type="SMART" id="SM00631">
    <property type="entry name" value="Zn_pept"/>
    <property type="match status" value="1"/>
</dbReference>
<organism evidence="10 11">
    <name type="scientific">Cephalotrichum gorgonifer</name>
    <dbReference type="NCBI Taxonomy" id="2041049"/>
    <lineage>
        <taxon>Eukaryota</taxon>
        <taxon>Fungi</taxon>
        <taxon>Dikarya</taxon>
        <taxon>Ascomycota</taxon>
        <taxon>Pezizomycotina</taxon>
        <taxon>Sordariomycetes</taxon>
        <taxon>Hypocreomycetidae</taxon>
        <taxon>Microascales</taxon>
        <taxon>Microascaceae</taxon>
        <taxon>Cephalotrichum</taxon>
    </lineage>
</organism>
<comment type="similarity">
    <text evidence="2 7">Belongs to the peptidase M14 family.</text>
</comment>
<dbReference type="Gene3D" id="3.40.630.10">
    <property type="entry name" value="Zn peptidases"/>
    <property type="match status" value="1"/>
</dbReference>
<feature type="domain" description="Peptidase M14" evidence="9">
    <location>
        <begin position="73"/>
        <end position="435"/>
    </location>
</feature>
<comment type="cofactor">
    <cofactor evidence="1">
        <name>Zn(2+)</name>
        <dbReference type="ChEBI" id="CHEBI:29105"/>
    </cofactor>
</comment>
<keyword evidence="5" id="KW-0862">Zinc</keyword>
<keyword evidence="10" id="KW-0121">Carboxypeptidase</keyword>
<dbReference type="PROSITE" id="PS52035">
    <property type="entry name" value="PEPTIDASE_M14"/>
    <property type="match status" value="1"/>
</dbReference>
<dbReference type="EMBL" id="ONZQ02000002">
    <property type="protein sequence ID" value="SPN99051.1"/>
    <property type="molecule type" value="Genomic_DNA"/>
</dbReference>
<evidence type="ECO:0000259" key="9">
    <source>
        <dbReference type="PROSITE" id="PS52035"/>
    </source>
</evidence>
<keyword evidence="8" id="KW-0732">Signal</keyword>
<feature type="chain" id="PRO_5042199810" evidence="8">
    <location>
        <begin position="21"/>
        <end position="443"/>
    </location>
</feature>
<dbReference type="GO" id="GO:0008270">
    <property type="term" value="F:zinc ion binding"/>
    <property type="evidence" value="ECO:0007669"/>
    <property type="project" value="InterPro"/>
</dbReference>
<evidence type="ECO:0000256" key="2">
    <source>
        <dbReference type="ARBA" id="ARBA00005988"/>
    </source>
</evidence>
<proteinExistence type="inferred from homology"/>
<keyword evidence="3" id="KW-0645">Protease</keyword>
<accession>A0AAE8MSR4</accession>
<sequence>MVAVTPFLLQIPLLVGAVSACLLPWEREGGPRPDMHLMSRQASETIPIGTGNRWKNKVPRGLGTQPGDTTVTSVMNPAELRSAIDSLAKEFKIEVFNAPEETAEGATMFGAKVGGGKAKGKGDTLYSAFFTAGIHARERGGPDNLVYFIADLLWAKREKTGVTYGGRRYTNKEVNQALDVGIVFMPLLNPDGVAYDQETDKCWRRNRNPTAPVDLNRNFDFLWDYKKSFSPEVTGGNTGIASDDPASDVYHGTKVFSEPETRNVKWALNKFKSISWTLDIHSFAGLVLYSWGDDFNQITDPNMNILNEEYDGVRGVLVDTNETEYRSYQELDVWKQDSFVSVRVADAMNSAITGLRTPMTATQSINLYATSGALSDYVSARNLLDSKLGAAHGLTLEFGQDNNEAVVCPFYVKEAEFNNNIRQVGAGLMEFLLAAAEAGLRGR</sequence>